<evidence type="ECO:0000313" key="3">
    <source>
        <dbReference type="Proteomes" id="UP000319776"/>
    </source>
</evidence>
<protein>
    <submittedName>
        <fullName evidence="2">Uncharacterized protein</fullName>
    </submittedName>
</protein>
<reference evidence="2 3" key="1">
    <citation type="submission" date="2019-06" db="EMBL/GenBank/DDBJ databases">
        <title>Mycoplasma falconis type strain whole genome sequence.</title>
        <authorList>
            <person name="Spergser J."/>
        </authorList>
    </citation>
    <scope>NUCLEOTIDE SEQUENCE [LARGE SCALE GENOMIC DNA]</scope>
    <source>
        <strain evidence="2 3">ATCC 51372</strain>
    </source>
</reference>
<accession>A0A501XCD5</accession>
<dbReference type="AlphaFoldDB" id="A0A501XCD5"/>
<evidence type="ECO:0000313" key="2">
    <source>
        <dbReference type="EMBL" id="TPE58023.1"/>
    </source>
</evidence>
<gene>
    <name evidence="2" type="ORF">FJO69_00195</name>
</gene>
<organism evidence="2 3">
    <name type="scientific">[Mycoplasma] falconis</name>
    <dbReference type="NCBI Taxonomy" id="92403"/>
    <lineage>
        <taxon>Bacteria</taxon>
        <taxon>Bacillati</taxon>
        <taxon>Mycoplasmatota</taxon>
        <taxon>Mycoplasmoidales</taxon>
        <taxon>Metamycoplasmataceae</taxon>
        <taxon>Metamycoplasma</taxon>
    </lineage>
</organism>
<feature type="region of interest" description="Disordered" evidence="1">
    <location>
        <begin position="103"/>
        <end position="146"/>
    </location>
</feature>
<dbReference type="RefSeq" id="WP_140780995.1">
    <property type="nucleotide sequence ID" value="NZ_VFSS01000001.1"/>
</dbReference>
<dbReference type="EMBL" id="VFSS01000001">
    <property type="protein sequence ID" value="TPE58023.1"/>
    <property type="molecule type" value="Genomic_DNA"/>
</dbReference>
<dbReference type="Proteomes" id="UP000319776">
    <property type="component" value="Unassembled WGS sequence"/>
</dbReference>
<sequence>MSKKGKVFLSLMGGSLVTAIPLTCVISCESEKEKQIKIANELKAEIMPLITTLEGKDLSAENKEVVNQFKTTLSTTLDDKKVEQLKSLVEEFKQIKIQVKDLINSTPDKKNDDDPKDLDSNSKVEDPKKQDEPNQNSDIKPTGDND</sequence>
<keyword evidence="3" id="KW-1185">Reference proteome</keyword>
<evidence type="ECO:0000256" key="1">
    <source>
        <dbReference type="SAM" id="MobiDB-lite"/>
    </source>
</evidence>
<feature type="compositionally biased region" description="Basic and acidic residues" evidence="1">
    <location>
        <begin position="107"/>
        <end position="132"/>
    </location>
</feature>
<comment type="caution">
    <text evidence="2">The sequence shown here is derived from an EMBL/GenBank/DDBJ whole genome shotgun (WGS) entry which is preliminary data.</text>
</comment>
<name>A0A501XCD5_9BACT</name>
<proteinExistence type="predicted"/>